<accession>A0AAN8K0E9</accession>
<evidence type="ECO:0000256" key="3">
    <source>
        <dbReference type="ARBA" id="ARBA00023134"/>
    </source>
</evidence>
<protein>
    <recommendedName>
        <fullName evidence="5">AIG1-type G domain-containing protein</fullName>
    </recommendedName>
</protein>
<name>A0AAN8K0E9_PATCE</name>
<keyword evidence="3" id="KW-0342">GTP-binding</keyword>
<dbReference type="GO" id="GO:0005525">
    <property type="term" value="F:GTP binding"/>
    <property type="evidence" value="ECO:0007669"/>
    <property type="project" value="UniProtKB-KW"/>
</dbReference>
<evidence type="ECO:0000256" key="4">
    <source>
        <dbReference type="SAM" id="Coils"/>
    </source>
</evidence>
<dbReference type="Proteomes" id="UP001347796">
    <property type="component" value="Unassembled WGS sequence"/>
</dbReference>
<dbReference type="InterPro" id="IPR006703">
    <property type="entry name" value="G_AIG1"/>
</dbReference>
<dbReference type="PANTHER" id="PTHR10903:SF184">
    <property type="entry name" value="GTP-BINDING PROTEIN A"/>
    <property type="match status" value="1"/>
</dbReference>
<comment type="similarity">
    <text evidence="1">Belongs to the TRAFAC class TrmE-Era-EngA-EngB-Septin-like GTPase superfamily. AIG1/Toc34/Toc159-like paraseptin GTPase family. IAN subfamily.</text>
</comment>
<dbReference type="PROSITE" id="PS51720">
    <property type="entry name" value="G_AIG1"/>
    <property type="match status" value="1"/>
</dbReference>
<feature type="coiled-coil region" evidence="4">
    <location>
        <begin position="207"/>
        <end position="291"/>
    </location>
</feature>
<sequence length="335" mass="38420">MPFTSPEEFRTVMLGKTGAGKSATGNSLLQTKLFKSNNYGASVTVNCKFGNRYLDNGKKLVVIDTPGIFDTRKSNLETSKEVIRCIGLSSPGPHVFMFVLKIGRFTPEEKETIQHLKDLFGEDVVDYVILVFTGKDSLDYDDITIHEHIQHCPPELQSLVAQCHGRIATINNRAKPAELEMDVKAILNLMAEIVRQNGGKYYTGEMFEGAERAYQEKLRLIEEEKNKKERELEEKARKIEEEAERKMRELEELKLEQNEEKEELERIKRRQRQKEQELEDEREKIRNIDARQEYREDVAAKDGAIVDIARGIEKVGRGIGRGVKDAWNGIVGWFS</sequence>
<dbReference type="InterPro" id="IPR027417">
    <property type="entry name" value="P-loop_NTPase"/>
</dbReference>
<reference evidence="6 7" key="1">
    <citation type="submission" date="2024-01" db="EMBL/GenBank/DDBJ databases">
        <title>The genome of the rayed Mediterranean limpet Patella caerulea (Linnaeus, 1758).</title>
        <authorList>
            <person name="Anh-Thu Weber A."/>
            <person name="Halstead-Nussloch G."/>
        </authorList>
    </citation>
    <scope>NUCLEOTIDE SEQUENCE [LARGE SCALE GENOMIC DNA]</scope>
    <source>
        <strain evidence="6">AATW-2023a</strain>
        <tissue evidence="6">Whole specimen</tissue>
    </source>
</reference>
<keyword evidence="2" id="KW-0547">Nucleotide-binding</keyword>
<evidence type="ECO:0000313" key="7">
    <source>
        <dbReference type="Proteomes" id="UP001347796"/>
    </source>
</evidence>
<dbReference type="CDD" id="cd01852">
    <property type="entry name" value="AIG1"/>
    <property type="match status" value="1"/>
</dbReference>
<evidence type="ECO:0000259" key="5">
    <source>
        <dbReference type="PROSITE" id="PS51720"/>
    </source>
</evidence>
<comment type="caution">
    <text evidence="6">The sequence shown here is derived from an EMBL/GenBank/DDBJ whole genome shotgun (WGS) entry which is preliminary data.</text>
</comment>
<dbReference type="PANTHER" id="PTHR10903">
    <property type="entry name" value="GTPASE, IMAP FAMILY MEMBER-RELATED"/>
    <property type="match status" value="1"/>
</dbReference>
<evidence type="ECO:0000256" key="1">
    <source>
        <dbReference type="ARBA" id="ARBA00008535"/>
    </source>
</evidence>
<dbReference type="Gene3D" id="3.40.50.300">
    <property type="entry name" value="P-loop containing nucleotide triphosphate hydrolases"/>
    <property type="match status" value="1"/>
</dbReference>
<dbReference type="FunFam" id="3.40.50.300:FF:000366">
    <property type="entry name" value="GTPase, IMAP family member 2"/>
    <property type="match status" value="1"/>
</dbReference>
<evidence type="ECO:0000313" key="6">
    <source>
        <dbReference type="EMBL" id="KAK6186876.1"/>
    </source>
</evidence>
<keyword evidence="7" id="KW-1185">Reference proteome</keyword>
<keyword evidence="4" id="KW-0175">Coiled coil</keyword>
<proteinExistence type="inferred from homology"/>
<dbReference type="InterPro" id="IPR045058">
    <property type="entry name" value="GIMA/IAN/Toc"/>
</dbReference>
<dbReference type="Pfam" id="PF04548">
    <property type="entry name" value="AIG1"/>
    <property type="match status" value="1"/>
</dbReference>
<evidence type="ECO:0000256" key="2">
    <source>
        <dbReference type="ARBA" id="ARBA00022741"/>
    </source>
</evidence>
<dbReference type="AlphaFoldDB" id="A0AAN8K0E9"/>
<gene>
    <name evidence="6" type="ORF">SNE40_006139</name>
</gene>
<dbReference type="EMBL" id="JAZGQO010000005">
    <property type="protein sequence ID" value="KAK6186876.1"/>
    <property type="molecule type" value="Genomic_DNA"/>
</dbReference>
<organism evidence="6 7">
    <name type="scientific">Patella caerulea</name>
    <name type="common">Rayed Mediterranean limpet</name>
    <dbReference type="NCBI Taxonomy" id="87958"/>
    <lineage>
        <taxon>Eukaryota</taxon>
        <taxon>Metazoa</taxon>
        <taxon>Spiralia</taxon>
        <taxon>Lophotrochozoa</taxon>
        <taxon>Mollusca</taxon>
        <taxon>Gastropoda</taxon>
        <taxon>Patellogastropoda</taxon>
        <taxon>Patelloidea</taxon>
        <taxon>Patellidae</taxon>
        <taxon>Patella</taxon>
    </lineage>
</organism>
<dbReference type="SUPFAM" id="SSF52540">
    <property type="entry name" value="P-loop containing nucleoside triphosphate hydrolases"/>
    <property type="match status" value="1"/>
</dbReference>
<feature type="domain" description="AIG1-type G" evidence="5">
    <location>
        <begin position="6"/>
        <end position="211"/>
    </location>
</feature>